<accession>A0A2T5VIJ1</accession>
<keyword evidence="3" id="KW-0963">Cytoplasm</keyword>
<evidence type="ECO:0000313" key="5">
    <source>
        <dbReference type="Proteomes" id="UP000244081"/>
    </source>
</evidence>
<keyword evidence="2 3" id="KW-0143">Chaperone</keyword>
<comment type="subunit">
    <text evidence="3">UreD, UreF and UreG form a complex that acts as a GTP-hydrolysis-dependent molecular chaperone, activating the urease apoprotein by helping to assemble the nickel containing metallocenter of UreC. The UreE protein probably delivers the nickel.</text>
</comment>
<organism evidence="4 5">
    <name type="scientific">Breoghania corrubedonensis</name>
    <dbReference type="NCBI Taxonomy" id="665038"/>
    <lineage>
        <taxon>Bacteria</taxon>
        <taxon>Pseudomonadati</taxon>
        <taxon>Pseudomonadota</taxon>
        <taxon>Alphaproteobacteria</taxon>
        <taxon>Hyphomicrobiales</taxon>
        <taxon>Stappiaceae</taxon>
        <taxon>Breoghania</taxon>
    </lineage>
</organism>
<dbReference type="InterPro" id="IPR038277">
    <property type="entry name" value="UreF_sf"/>
</dbReference>
<dbReference type="HAMAP" id="MF_01385">
    <property type="entry name" value="UreF"/>
    <property type="match status" value="1"/>
</dbReference>
<protein>
    <recommendedName>
        <fullName evidence="3">Urease accessory protein UreF</fullName>
    </recommendedName>
</protein>
<gene>
    <name evidence="3" type="primary">ureF</name>
    <name evidence="4" type="ORF">C8N35_1011582</name>
</gene>
<dbReference type="InterPro" id="IPR002639">
    <property type="entry name" value="UreF"/>
</dbReference>
<evidence type="ECO:0000313" key="4">
    <source>
        <dbReference type="EMBL" id="PTW63528.1"/>
    </source>
</evidence>
<dbReference type="Pfam" id="PF01730">
    <property type="entry name" value="UreF"/>
    <property type="match status" value="1"/>
</dbReference>
<keyword evidence="1 3" id="KW-0996">Nickel insertion</keyword>
<keyword evidence="5" id="KW-1185">Reference proteome</keyword>
<evidence type="ECO:0000256" key="3">
    <source>
        <dbReference type="HAMAP-Rule" id="MF_01385"/>
    </source>
</evidence>
<dbReference type="PANTHER" id="PTHR33620:SF1">
    <property type="entry name" value="UREASE ACCESSORY PROTEIN F"/>
    <property type="match status" value="1"/>
</dbReference>
<proteinExistence type="inferred from homology"/>
<dbReference type="EMBL" id="QAYG01000001">
    <property type="protein sequence ID" value="PTW63528.1"/>
    <property type="molecule type" value="Genomic_DNA"/>
</dbReference>
<dbReference type="GO" id="GO:0005737">
    <property type="term" value="C:cytoplasm"/>
    <property type="evidence" value="ECO:0007669"/>
    <property type="project" value="UniProtKB-SubCell"/>
</dbReference>
<comment type="function">
    <text evidence="3">Required for maturation of urease via the functional incorporation of the urease nickel metallocenter.</text>
</comment>
<name>A0A2T5VIJ1_9HYPH</name>
<dbReference type="PIRSF" id="PIRSF009467">
    <property type="entry name" value="Ureas_acces_UreF"/>
    <property type="match status" value="1"/>
</dbReference>
<dbReference type="Proteomes" id="UP000244081">
    <property type="component" value="Unassembled WGS sequence"/>
</dbReference>
<sequence length="251" mass="26450">MTATITTITLTVRTTMSDASLYRLLAWMSPSFPVGAYTYSHGLEWAVEEGTVTDAATLKAWVSDVLRYGSGRSDAILLARAFEAFSAGDLHACREIAELSAALQPSKERHLEASAQGAAFVTALEAAWPTGDAEAAERLAALKQADGPARISTWTYCIAVGIHCAAQEVDLAQAVSAYLHAFAANLVSAAVRSVPLGQSDGQRVIAGLEATIADVAAEALAAPLDDVGSACFLADISSQLHETQYTRLFRS</sequence>
<evidence type="ECO:0000256" key="1">
    <source>
        <dbReference type="ARBA" id="ARBA00022988"/>
    </source>
</evidence>
<comment type="similarity">
    <text evidence="3">Belongs to the UreF family.</text>
</comment>
<reference evidence="4 5" key="1">
    <citation type="submission" date="2018-04" db="EMBL/GenBank/DDBJ databases">
        <title>Genomic Encyclopedia of Archaeal and Bacterial Type Strains, Phase II (KMG-II): from individual species to whole genera.</title>
        <authorList>
            <person name="Goeker M."/>
        </authorList>
    </citation>
    <scope>NUCLEOTIDE SEQUENCE [LARGE SCALE GENOMIC DNA]</scope>
    <source>
        <strain evidence="4 5">DSM 23382</strain>
    </source>
</reference>
<dbReference type="GO" id="GO:0016151">
    <property type="term" value="F:nickel cation binding"/>
    <property type="evidence" value="ECO:0007669"/>
    <property type="project" value="UniProtKB-UniRule"/>
</dbReference>
<dbReference type="RefSeq" id="WP_210203407.1">
    <property type="nucleotide sequence ID" value="NZ_QAYG01000001.1"/>
</dbReference>
<dbReference type="AlphaFoldDB" id="A0A2T5VIJ1"/>
<comment type="caution">
    <text evidence="4">The sequence shown here is derived from an EMBL/GenBank/DDBJ whole genome shotgun (WGS) entry which is preliminary data.</text>
</comment>
<dbReference type="PANTHER" id="PTHR33620">
    <property type="entry name" value="UREASE ACCESSORY PROTEIN F"/>
    <property type="match status" value="1"/>
</dbReference>
<dbReference type="Gene3D" id="1.10.4190.10">
    <property type="entry name" value="Urease accessory protein UreF"/>
    <property type="match status" value="1"/>
</dbReference>
<evidence type="ECO:0000256" key="2">
    <source>
        <dbReference type="ARBA" id="ARBA00023186"/>
    </source>
</evidence>
<comment type="subcellular location">
    <subcellularLocation>
        <location evidence="3">Cytoplasm</location>
    </subcellularLocation>
</comment>